<dbReference type="SUPFAM" id="SSF47203">
    <property type="entry name" value="Acyl-CoA dehydrogenase C-terminal domain-like"/>
    <property type="match status" value="1"/>
</dbReference>
<dbReference type="PANTHER" id="PTHR43884">
    <property type="entry name" value="ACYL-COA DEHYDROGENASE"/>
    <property type="match status" value="1"/>
</dbReference>
<keyword evidence="3" id="KW-0285">Flavoprotein</keyword>
<accession>A0ABQ2KGL1</accession>
<keyword evidence="5" id="KW-0560">Oxidoreductase</keyword>
<comment type="caution">
    <text evidence="8">The sequence shown here is derived from an EMBL/GenBank/DDBJ whole genome shotgun (WGS) entry which is preliminary data.</text>
</comment>
<keyword evidence="4" id="KW-0274">FAD</keyword>
<dbReference type="EMBL" id="BMNE01000003">
    <property type="protein sequence ID" value="GGN80639.1"/>
    <property type="molecule type" value="Genomic_DNA"/>
</dbReference>
<evidence type="ECO:0000256" key="3">
    <source>
        <dbReference type="ARBA" id="ARBA00022630"/>
    </source>
</evidence>
<comment type="cofactor">
    <cofactor evidence="1">
        <name>FAD</name>
        <dbReference type="ChEBI" id="CHEBI:57692"/>
    </cofactor>
</comment>
<dbReference type="Pfam" id="PF00441">
    <property type="entry name" value="Acyl-CoA_dh_1"/>
    <property type="match status" value="1"/>
</dbReference>
<comment type="similarity">
    <text evidence="2">Belongs to the acyl-CoA dehydrogenase family.</text>
</comment>
<reference evidence="9" key="1">
    <citation type="journal article" date="2019" name="Int. J. Syst. Evol. Microbiol.">
        <title>The Global Catalogue of Microorganisms (GCM) 10K type strain sequencing project: providing services to taxonomists for standard genome sequencing and annotation.</title>
        <authorList>
            <consortium name="The Broad Institute Genomics Platform"/>
            <consortium name="The Broad Institute Genome Sequencing Center for Infectious Disease"/>
            <person name="Wu L."/>
            <person name="Ma J."/>
        </authorList>
    </citation>
    <scope>NUCLEOTIDE SEQUENCE [LARGE SCALE GENOMIC DNA]</scope>
    <source>
        <strain evidence="9">CGMCC 4.7329</strain>
    </source>
</reference>
<evidence type="ECO:0000313" key="9">
    <source>
        <dbReference type="Proteomes" id="UP000658127"/>
    </source>
</evidence>
<organism evidence="8 9">
    <name type="scientific">Nocardia rhizosphaerihabitans</name>
    <dbReference type="NCBI Taxonomy" id="1691570"/>
    <lineage>
        <taxon>Bacteria</taxon>
        <taxon>Bacillati</taxon>
        <taxon>Actinomycetota</taxon>
        <taxon>Actinomycetes</taxon>
        <taxon>Mycobacteriales</taxon>
        <taxon>Nocardiaceae</taxon>
        <taxon>Nocardia</taxon>
    </lineage>
</organism>
<dbReference type="PANTHER" id="PTHR43884:SF20">
    <property type="entry name" value="ACYL-COA DEHYDROGENASE FADE28"/>
    <property type="match status" value="1"/>
</dbReference>
<proteinExistence type="inferred from homology"/>
<dbReference type="SUPFAM" id="SSF56645">
    <property type="entry name" value="Acyl-CoA dehydrogenase NM domain-like"/>
    <property type="match status" value="1"/>
</dbReference>
<feature type="domain" description="Acyl-CoA dehydrogenase/oxidase C-terminal" evidence="6">
    <location>
        <begin position="228"/>
        <end position="355"/>
    </location>
</feature>
<evidence type="ECO:0000259" key="6">
    <source>
        <dbReference type="Pfam" id="PF00441"/>
    </source>
</evidence>
<evidence type="ECO:0000256" key="2">
    <source>
        <dbReference type="ARBA" id="ARBA00009347"/>
    </source>
</evidence>
<dbReference type="Proteomes" id="UP000658127">
    <property type="component" value="Unassembled WGS sequence"/>
</dbReference>
<gene>
    <name evidence="8" type="ORF">GCM10011610_30200</name>
</gene>
<dbReference type="Gene3D" id="1.10.540.10">
    <property type="entry name" value="Acyl-CoA dehydrogenase/oxidase, N-terminal domain"/>
    <property type="match status" value="1"/>
</dbReference>
<evidence type="ECO:0000256" key="1">
    <source>
        <dbReference type="ARBA" id="ARBA00001974"/>
    </source>
</evidence>
<dbReference type="InterPro" id="IPR009075">
    <property type="entry name" value="AcylCo_DH/oxidase_C"/>
</dbReference>
<evidence type="ECO:0000313" key="8">
    <source>
        <dbReference type="EMBL" id="GGN80639.1"/>
    </source>
</evidence>
<dbReference type="Pfam" id="PF02771">
    <property type="entry name" value="Acyl-CoA_dh_N"/>
    <property type="match status" value="1"/>
</dbReference>
<dbReference type="InterPro" id="IPR013786">
    <property type="entry name" value="AcylCoA_DH/ox_N"/>
</dbReference>
<dbReference type="InterPro" id="IPR036250">
    <property type="entry name" value="AcylCo_DH-like_C"/>
</dbReference>
<dbReference type="RefSeq" id="WP_229739834.1">
    <property type="nucleotide sequence ID" value="NZ_BMNE01000003.1"/>
</dbReference>
<dbReference type="InterPro" id="IPR009100">
    <property type="entry name" value="AcylCoA_DH/oxidase_NM_dom_sf"/>
</dbReference>
<feature type="domain" description="Acyl-CoA dehydrogenase/oxidase N-terminal" evidence="7">
    <location>
        <begin position="13"/>
        <end position="103"/>
    </location>
</feature>
<keyword evidence="9" id="KW-1185">Reference proteome</keyword>
<evidence type="ECO:0000256" key="4">
    <source>
        <dbReference type="ARBA" id="ARBA00022827"/>
    </source>
</evidence>
<sequence>MSTSTTVPSLLYSEDEGYLRDAVRALLAGRTPLETVLRRTDEADAFTADAQQAWRGLVDELGVVGLAVPEELGGAGASWREVAVVMEELGRAVADVPYLTSAVAATSLAVQLGADALVCELVSGEAIGTIVTPYGAPLRALDAEVTYTDGKLSGTVRTVAGALEATVLLVPVGHQVLLVQRDQATVEPVLSFDMTRRISDVTFDQATAAVLADDTAEALSWTADIACALLASEQLGIAEATLEMTVEYLGQRRQFGRIIGSYQALKHRLADVWTEIAKARAVARYAADCAATGTDLPIAASVAASICGDAALLATEECVQLHGGIGFTWEHPAHLFLKRARADALAYGTPTWHRTRLGGLVDLVAR</sequence>
<dbReference type="InterPro" id="IPR037069">
    <property type="entry name" value="AcylCoA_DH/ox_N_sf"/>
</dbReference>
<evidence type="ECO:0000259" key="7">
    <source>
        <dbReference type="Pfam" id="PF02771"/>
    </source>
</evidence>
<name>A0ABQ2KGL1_9NOCA</name>
<dbReference type="Gene3D" id="1.20.140.10">
    <property type="entry name" value="Butyryl-CoA Dehydrogenase, subunit A, domain 3"/>
    <property type="match status" value="1"/>
</dbReference>
<evidence type="ECO:0000256" key="5">
    <source>
        <dbReference type="ARBA" id="ARBA00023002"/>
    </source>
</evidence>
<protein>
    <submittedName>
        <fullName evidence="8">Acyl-CoA dehydrogenase</fullName>
    </submittedName>
</protein>